<dbReference type="AlphaFoldDB" id="A0A5C1QMB9"/>
<dbReference type="PANTHER" id="PTHR37938">
    <property type="entry name" value="BLL0215 PROTEIN"/>
    <property type="match status" value="1"/>
</dbReference>
<accession>A0A5C1QMB9</accession>
<dbReference type="PANTHER" id="PTHR37938:SF1">
    <property type="entry name" value="BLL0215 PROTEIN"/>
    <property type="match status" value="1"/>
</dbReference>
<reference evidence="3 4" key="1">
    <citation type="submission" date="2019-02" db="EMBL/GenBank/DDBJ databases">
        <title>Complete Genome Sequence and Methylome Analysis of free living Spirochaetas.</title>
        <authorList>
            <person name="Fomenkov A."/>
            <person name="Dubinina G."/>
            <person name="Leshcheva N."/>
            <person name="Mikheeva N."/>
            <person name="Grabovich M."/>
            <person name="Vincze T."/>
            <person name="Roberts R.J."/>
        </authorList>
    </citation>
    <scope>NUCLEOTIDE SEQUENCE [LARGE SCALE GENOMIC DNA]</scope>
    <source>
        <strain evidence="3 4">K2</strain>
    </source>
</reference>
<dbReference type="InterPro" id="IPR018490">
    <property type="entry name" value="cNMP-bd_dom_sf"/>
</dbReference>
<evidence type="ECO:0000313" key="4">
    <source>
        <dbReference type="Proteomes" id="UP000324209"/>
    </source>
</evidence>
<dbReference type="Pfam" id="PF00027">
    <property type="entry name" value="cNMP_binding"/>
    <property type="match status" value="1"/>
</dbReference>
<protein>
    <submittedName>
        <fullName evidence="3">Cyclic nucleotide-binding domain-containing protein</fullName>
    </submittedName>
</protein>
<feature type="transmembrane region" description="Helical" evidence="1">
    <location>
        <begin position="162"/>
        <end position="179"/>
    </location>
</feature>
<dbReference type="EMBL" id="CP036150">
    <property type="protein sequence ID" value="QEN09245.1"/>
    <property type="molecule type" value="Genomic_DNA"/>
</dbReference>
<dbReference type="InterPro" id="IPR014710">
    <property type="entry name" value="RmlC-like_jellyroll"/>
</dbReference>
<keyword evidence="1" id="KW-0472">Membrane</keyword>
<feature type="domain" description="Cyclic nucleotide-binding" evidence="2">
    <location>
        <begin position="14"/>
        <end position="112"/>
    </location>
</feature>
<dbReference type="KEGG" id="ock:EXM22_15120"/>
<dbReference type="InterPro" id="IPR000595">
    <property type="entry name" value="cNMP-bd_dom"/>
</dbReference>
<sequence length="516" mass="59888">MFDSYHNSVFSHPLFRSLKLREKEGLKEFYIIQEYLKGERILFEGDILESLYLVLEGSVSHLNEKNGSHSYFTGDFWGMEAILHPCQENGSYRAREDTIILRLRSEGFRRFLKQFPQSRYGLKPRIDKEGHLLSGFPESLWKDLGKNKSELVYRGRTSKKSFSLFLLLPLSFCVTGLLLAQISPWMILISLAGLILAGCELFLRSMILYSVSEKTAVRRFFNWRNFRLDQEEVPLDQVKSVHINVKGVVRQILNMGDLSIQTAGKGLLFKNIDDPKGLQKKLMELKSRRDFEQQGEQREEFRKLVRQNLMENVAEHYAGSQSRRKGEPLPQRRVFRKSPAILIFQLFIPFSLLTLSFFPSLLLSEGPGRGLSLFFWIIRGALLLRALWISLDWWNDIYKIELPFIWDIERKPFGSEEVRTQTDLAGVLNVRVSQKGLIRLILNYGDVIIETPGNSGTLEFYSVWNPMMVQSEIFQYRSQILLNKEKNQQVQSMKQFGEFAQILKQVQGHPSSVMHG</sequence>
<keyword evidence="4" id="KW-1185">Reference proteome</keyword>
<dbReference type="Gene3D" id="2.60.120.10">
    <property type="entry name" value="Jelly Rolls"/>
    <property type="match status" value="1"/>
</dbReference>
<organism evidence="3 4">
    <name type="scientific">Oceanispirochaeta crateris</name>
    <dbReference type="NCBI Taxonomy" id="2518645"/>
    <lineage>
        <taxon>Bacteria</taxon>
        <taxon>Pseudomonadati</taxon>
        <taxon>Spirochaetota</taxon>
        <taxon>Spirochaetia</taxon>
        <taxon>Spirochaetales</taxon>
        <taxon>Spirochaetaceae</taxon>
        <taxon>Oceanispirochaeta</taxon>
    </lineage>
</organism>
<feature type="transmembrane region" description="Helical" evidence="1">
    <location>
        <begin position="373"/>
        <end position="391"/>
    </location>
</feature>
<feature type="transmembrane region" description="Helical" evidence="1">
    <location>
        <begin position="185"/>
        <end position="203"/>
    </location>
</feature>
<keyword evidence="1" id="KW-1133">Transmembrane helix</keyword>
<dbReference type="OrthoDB" id="368025at2"/>
<dbReference type="Proteomes" id="UP000324209">
    <property type="component" value="Chromosome"/>
</dbReference>
<keyword evidence="1" id="KW-0812">Transmembrane</keyword>
<dbReference type="RefSeq" id="WP_149487320.1">
    <property type="nucleotide sequence ID" value="NZ_CP036150.1"/>
</dbReference>
<proteinExistence type="predicted"/>
<dbReference type="PROSITE" id="PS50042">
    <property type="entry name" value="CNMP_BINDING_3"/>
    <property type="match status" value="1"/>
</dbReference>
<evidence type="ECO:0000259" key="2">
    <source>
        <dbReference type="PROSITE" id="PS50042"/>
    </source>
</evidence>
<feature type="transmembrane region" description="Helical" evidence="1">
    <location>
        <begin position="340"/>
        <end position="361"/>
    </location>
</feature>
<gene>
    <name evidence="3" type="ORF">EXM22_15120</name>
</gene>
<dbReference type="CDD" id="cd00038">
    <property type="entry name" value="CAP_ED"/>
    <property type="match status" value="1"/>
</dbReference>
<name>A0A5C1QMB9_9SPIO</name>
<evidence type="ECO:0000313" key="3">
    <source>
        <dbReference type="EMBL" id="QEN09245.1"/>
    </source>
</evidence>
<dbReference type="SUPFAM" id="SSF51206">
    <property type="entry name" value="cAMP-binding domain-like"/>
    <property type="match status" value="1"/>
</dbReference>
<evidence type="ECO:0000256" key="1">
    <source>
        <dbReference type="SAM" id="Phobius"/>
    </source>
</evidence>